<name>Q7UI90_RHOBA</name>
<accession>Q7UI90</accession>
<dbReference type="HOGENOM" id="CLU_3047397_0_0_0"/>
<dbReference type="KEGG" id="rba:RB12684"/>
<evidence type="ECO:0000313" key="2">
    <source>
        <dbReference type="Proteomes" id="UP000001025"/>
    </source>
</evidence>
<keyword evidence="2" id="KW-1185">Reference proteome</keyword>
<gene>
    <name evidence="1" type="ordered locus">RB12684</name>
</gene>
<dbReference type="OrthoDB" id="9916659at2"/>
<reference evidence="1 2" key="1">
    <citation type="journal article" date="2003" name="Proc. Natl. Acad. Sci. U.S.A.">
        <title>Complete genome sequence of the marine planctomycete Pirellula sp. strain 1.</title>
        <authorList>
            <person name="Gloeckner F.O."/>
            <person name="Kube M."/>
            <person name="Bauer M."/>
            <person name="Teeling H."/>
            <person name="Lombardot T."/>
            <person name="Ludwig W."/>
            <person name="Gade D."/>
            <person name="Beck A."/>
            <person name="Borzym K."/>
            <person name="Heitmann K."/>
            <person name="Rabus R."/>
            <person name="Schlesner H."/>
            <person name="Amann R."/>
            <person name="Reinhardt R."/>
        </authorList>
    </citation>
    <scope>NUCLEOTIDE SEQUENCE [LARGE SCALE GENOMIC DNA]</scope>
    <source>
        <strain evidence="2">DSM 10527 / NCIMB 13988 / SH1</strain>
    </source>
</reference>
<sequence length="54" mass="5660">MVLVTESIVAMSGGPTCGLIQNGKRHQSDAAGFITTAPERRTIQPDGQFDAGQT</sequence>
<dbReference type="Proteomes" id="UP000001025">
    <property type="component" value="Chromosome"/>
</dbReference>
<proteinExistence type="predicted"/>
<organism evidence="1 2">
    <name type="scientific">Rhodopirellula baltica (strain DSM 10527 / NCIMB 13988 / SH1)</name>
    <dbReference type="NCBI Taxonomy" id="243090"/>
    <lineage>
        <taxon>Bacteria</taxon>
        <taxon>Pseudomonadati</taxon>
        <taxon>Planctomycetota</taxon>
        <taxon>Planctomycetia</taxon>
        <taxon>Pirellulales</taxon>
        <taxon>Pirellulaceae</taxon>
        <taxon>Rhodopirellula</taxon>
    </lineage>
</organism>
<dbReference type="AlphaFoldDB" id="Q7UI90"/>
<protein>
    <submittedName>
        <fullName evidence="1">Uncharacterized protein</fullName>
    </submittedName>
</protein>
<evidence type="ECO:0000313" key="1">
    <source>
        <dbReference type="EMBL" id="CAD77724.1"/>
    </source>
</evidence>
<dbReference type="EnsemblBacteria" id="CAD77724">
    <property type="protein sequence ID" value="CAD77724"/>
    <property type="gene ID" value="RB12684"/>
</dbReference>
<dbReference type="InParanoid" id="Q7UI90"/>
<dbReference type="EMBL" id="BX294155">
    <property type="protein sequence ID" value="CAD77724.1"/>
    <property type="molecule type" value="Genomic_DNA"/>
</dbReference>